<evidence type="ECO:0000313" key="3">
    <source>
        <dbReference type="Proteomes" id="UP000265618"/>
    </source>
</evidence>
<dbReference type="InterPro" id="IPR015915">
    <property type="entry name" value="Kelch-typ_b-propeller"/>
</dbReference>
<organism evidence="2 3">
    <name type="scientific">Kipferlia bialata</name>
    <dbReference type="NCBI Taxonomy" id="797122"/>
    <lineage>
        <taxon>Eukaryota</taxon>
        <taxon>Metamonada</taxon>
        <taxon>Carpediemonas-like organisms</taxon>
        <taxon>Kipferlia</taxon>
    </lineage>
</organism>
<keyword evidence="3" id="KW-1185">Reference proteome</keyword>
<gene>
    <name evidence="2" type="ORF">KIPB_011287</name>
</gene>
<dbReference type="EMBL" id="BDIP01004529">
    <property type="protein sequence ID" value="GIQ88931.1"/>
    <property type="molecule type" value="Genomic_DNA"/>
</dbReference>
<dbReference type="Proteomes" id="UP000265618">
    <property type="component" value="Unassembled WGS sequence"/>
</dbReference>
<dbReference type="Pfam" id="PF07893">
    <property type="entry name" value="DUF1668"/>
    <property type="match status" value="1"/>
</dbReference>
<dbReference type="InterPro" id="IPR012871">
    <property type="entry name" value="DUF1668_ORYSA"/>
</dbReference>
<proteinExistence type="predicted"/>
<dbReference type="AlphaFoldDB" id="A0A9K3GNM5"/>
<name>A0A9K3GNM5_9EUKA</name>
<protein>
    <submittedName>
        <fullName evidence="2">Uncharacterized protein</fullName>
    </submittedName>
</protein>
<comment type="caution">
    <text evidence="2">The sequence shown here is derived from an EMBL/GenBank/DDBJ whole genome shotgun (WGS) entry which is preliminary data.</text>
</comment>
<reference evidence="2 3" key="1">
    <citation type="journal article" date="2018" name="PLoS ONE">
        <title>The draft genome of Kipferlia bialata reveals reductive genome evolution in fornicate parasites.</title>
        <authorList>
            <person name="Tanifuji G."/>
            <person name="Takabayashi S."/>
            <person name="Kume K."/>
            <person name="Takagi M."/>
            <person name="Nakayama T."/>
            <person name="Kamikawa R."/>
            <person name="Inagaki Y."/>
            <person name="Hashimoto T."/>
        </authorList>
    </citation>
    <scope>NUCLEOTIDE SEQUENCE [LARGE SCALE GENOMIC DNA]</scope>
    <source>
        <strain evidence="2">NY0173</strain>
    </source>
</reference>
<sequence>MGCESVDEDSSQCIDPTSALFSVSGKILGHRRGNYRGSHYLQEWDTADSAEATEHSLDGLGVQLFQTSQTSLTSQTTTDADAVPPSVNMHYVYCPLGDGTVGFFEQAPIHTAPNIRAKGYTNTYILDTETHKMVQDPREGVPRLCAYAVCHGVLHIFSFTETDRESDCAHSTYTRERGWENVGPLPCHLVESAASFGRHICVFGDRGGLFVYDTISGDWAKVSEHCWRFSGTAPLGDRHVIAFHNHLYEEEREDEPERETWGDSLFDEEVHNAIPASPLTATGERETETRVDPTIPGCLFTLNDAMLYPSVEMGWGRLLEWDLDHKRSLGLEKGSERENDPRQERDRRLEREGEGEREIPLVFEW</sequence>
<accession>A0A9K3GNM5</accession>
<feature type="region of interest" description="Disordered" evidence="1">
    <location>
        <begin position="330"/>
        <end position="356"/>
    </location>
</feature>
<evidence type="ECO:0000256" key="1">
    <source>
        <dbReference type="SAM" id="MobiDB-lite"/>
    </source>
</evidence>
<evidence type="ECO:0000313" key="2">
    <source>
        <dbReference type="EMBL" id="GIQ88931.1"/>
    </source>
</evidence>
<dbReference type="SUPFAM" id="SSF117281">
    <property type="entry name" value="Kelch motif"/>
    <property type="match status" value="1"/>
</dbReference>